<dbReference type="InterPro" id="IPR000073">
    <property type="entry name" value="AB_hydrolase_1"/>
</dbReference>
<dbReference type="InterPro" id="IPR029058">
    <property type="entry name" value="AB_hydrolase_fold"/>
</dbReference>
<dbReference type="Proteomes" id="UP000239187">
    <property type="component" value="Chromosome"/>
</dbReference>
<dbReference type="RefSeq" id="WP_208739296.1">
    <property type="nucleotide sequence ID" value="NZ_CP024915.1"/>
</dbReference>
<evidence type="ECO:0000313" key="3">
    <source>
        <dbReference type="Proteomes" id="UP000239187"/>
    </source>
</evidence>
<gene>
    <name evidence="2" type="ORF">CVO76_11185</name>
</gene>
<organism evidence="2 3">
    <name type="scientific">Arthrobacter agilis</name>
    <dbReference type="NCBI Taxonomy" id="37921"/>
    <lineage>
        <taxon>Bacteria</taxon>
        <taxon>Bacillati</taxon>
        <taxon>Actinomycetota</taxon>
        <taxon>Actinomycetes</taxon>
        <taxon>Micrococcales</taxon>
        <taxon>Micrococcaceae</taxon>
        <taxon>Arthrobacter</taxon>
    </lineage>
</organism>
<evidence type="ECO:0000259" key="1">
    <source>
        <dbReference type="Pfam" id="PF12697"/>
    </source>
</evidence>
<keyword evidence="2" id="KW-0378">Hydrolase</keyword>
<feature type="domain" description="AB hydrolase-1" evidence="1">
    <location>
        <begin position="4"/>
        <end position="222"/>
    </location>
</feature>
<proteinExistence type="predicted"/>
<accession>A0A2L0UJE8</accession>
<protein>
    <submittedName>
        <fullName evidence="2">Alpha/beta hydrolase</fullName>
    </submittedName>
</protein>
<dbReference type="EMBL" id="CP024915">
    <property type="protein sequence ID" value="AUZ89377.1"/>
    <property type="molecule type" value="Genomic_DNA"/>
</dbReference>
<dbReference type="Gene3D" id="3.40.50.1820">
    <property type="entry name" value="alpha/beta hydrolase"/>
    <property type="match status" value="1"/>
</dbReference>
<dbReference type="SUPFAM" id="SSF53474">
    <property type="entry name" value="alpha/beta-Hydrolases"/>
    <property type="match status" value="1"/>
</dbReference>
<dbReference type="Pfam" id="PF12697">
    <property type="entry name" value="Abhydrolase_6"/>
    <property type="match status" value="1"/>
</dbReference>
<dbReference type="AlphaFoldDB" id="A0A2L0UJE8"/>
<name>A0A2L0UJE8_9MICC</name>
<evidence type="ECO:0000313" key="2">
    <source>
        <dbReference type="EMBL" id="AUZ89377.1"/>
    </source>
</evidence>
<sequence>MTTFVLIHGGGSTAWDWHLVSGVLQESGHDVVAVDLPAEDAGATLGDYTTAVGSAVGSAAGGSRDAVGSAAGGSRAAVVVGHSLGGFTAPLVCDVLGAAGLVYLAAMIPLPGESFADWWTKTGHDSEEIANDPEVLYYNGVPDEFAREARARERDQQGAWLSLPWPGRHPEVPTMAILCQDDHLFPAPFMRRQVRERLGIEPVEIPGGHYAALGNPRAVASALDGFARRIAPAPTG</sequence>
<dbReference type="InterPro" id="IPR052897">
    <property type="entry name" value="Sec-Metab_Biosynth_Hydrolase"/>
</dbReference>
<dbReference type="GO" id="GO:0016787">
    <property type="term" value="F:hydrolase activity"/>
    <property type="evidence" value="ECO:0007669"/>
    <property type="project" value="UniProtKB-KW"/>
</dbReference>
<dbReference type="PANTHER" id="PTHR37017">
    <property type="entry name" value="AB HYDROLASE-1 DOMAIN-CONTAINING PROTEIN-RELATED"/>
    <property type="match status" value="1"/>
</dbReference>
<dbReference type="PANTHER" id="PTHR37017:SF11">
    <property type="entry name" value="ESTERASE_LIPASE_THIOESTERASE DOMAIN-CONTAINING PROTEIN"/>
    <property type="match status" value="1"/>
</dbReference>
<reference evidence="2 3" key="1">
    <citation type="submission" date="2017-11" db="EMBL/GenBank/DDBJ databases">
        <title>Draft genome of Arthrobacter agilis strain UMCV2, a plant growth-promoting rhizobacterium and biocontrol capacity of phytopathogenic fungi.</title>
        <authorList>
            <person name="Martinez-Camara R."/>
            <person name="Santoyo G."/>
            <person name="Moreno-Hagelsieb G."/>
            <person name="Valencia-Cantero E."/>
        </authorList>
    </citation>
    <scope>NUCLEOTIDE SEQUENCE [LARGE SCALE GENOMIC DNA]</scope>
    <source>
        <strain evidence="2 3">UMCV2</strain>
    </source>
</reference>